<evidence type="ECO:0000313" key="6">
    <source>
        <dbReference type="Proteomes" id="UP001162164"/>
    </source>
</evidence>
<dbReference type="Pfam" id="PF00389">
    <property type="entry name" value="2-Hacid_dh"/>
    <property type="match status" value="1"/>
</dbReference>
<dbReference type="Gene3D" id="3.40.50.720">
    <property type="entry name" value="NAD(P)-binding Rossmann-like Domain"/>
    <property type="match status" value="2"/>
</dbReference>
<protein>
    <submittedName>
        <fullName evidence="5">Uncharacterized protein</fullName>
    </submittedName>
</protein>
<proteinExistence type="inferred from homology"/>
<dbReference type="Proteomes" id="UP001162164">
    <property type="component" value="Unassembled WGS sequence"/>
</dbReference>
<evidence type="ECO:0000256" key="2">
    <source>
        <dbReference type="RuleBase" id="RU003719"/>
    </source>
</evidence>
<sequence length="209" mass="23897">MESEWSETNRPKVLISNPTVPNRLLMIYWKDFARLYKLKMTTKKKYCPKVKGVHRDILGLVFEDVRRCDQLKTVSTMSSGYNHIDVQELKRRGILLGNTPFVLDNAVADVAILLALRASRRLQEGRLAIENDQWKLHNRWLLGQDIAGSTVGIIGLGGIGSGYYEEIKRLQCGSHLYTQDTEKRMKVGTSNYHTLGPKSIDKNKPDFIY</sequence>
<dbReference type="SUPFAM" id="SSF51735">
    <property type="entry name" value="NAD(P)-binding Rossmann-fold domains"/>
    <property type="match status" value="1"/>
</dbReference>
<dbReference type="PANTHER" id="PTHR10996:SF119">
    <property type="entry name" value="FI03731P-RELATED"/>
    <property type="match status" value="1"/>
</dbReference>
<feature type="domain" description="D-isomer specific 2-hydroxyacid dehydrogenase NAD-binding" evidence="4">
    <location>
        <begin position="113"/>
        <end position="183"/>
    </location>
</feature>
<dbReference type="InterPro" id="IPR036291">
    <property type="entry name" value="NAD(P)-bd_dom_sf"/>
</dbReference>
<dbReference type="InterPro" id="IPR050223">
    <property type="entry name" value="D-isomer_2-hydroxyacid_DH"/>
</dbReference>
<keyword evidence="1 2" id="KW-0560">Oxidoreductase</keyword>
<feature type="domain" description="D-isomer specific 2-hydroxyacid dehydrogenase catalytic" evidence="3">
    <location>
        <begin position="66"/>
        <end position="186"/>
    </location>
</feature>
<dbReference type="Pfam" id="PF02826">
    <property type="entry name" value="2-Hacid_dh_C"/>
    <property type="match status" value="1"/>
</dbReference>
<gene>
    <name evidence="5" type="ORF">NQ317_005540</name>
</gene>
<evidence type="ECO:0000259" key="3">
    <source>
        <dbReference type="Pfam" id="PF00389"/>
    </source>
</evidence>
<organism evidence="5 6">
    <name type="scientific">Molorchus minor</name>
    <dbReference type="NCBI Taxonomy" id="1323400"/>
    <lineage>
        <taxon>Eukaryota</taxon>
        <taxon>Metazoa</taxon>
        <taxon>Ecdysozoa</taxon>
        <taxon>Arthropoda</taxon>
        <taxon>Hexapoda</taxon>
        <taxon>Insecta</taxon>
        <taxon>Pterygota</taxon>
        <taxon>Neoptera</taxon>
        <taxon>Endopterygota</taxon>
        <taxon>Coleoptera</taxon>
        <taxon>Polyphaga</taxon>
        <taxon>Cucujiformia</taxon>
        <taxon>Chrysomeloidea</taxon>
        <taxon>Cerambycidae</taxon>
        <taxon>Lamiinae</taxon>
        <taxon>Monochamini</taxon>
        <taxon>Molorchus</taxon>
    </lineage>
</organism>
<comment type="similarity">
    <text evidence="2">Belongs to the D-isomer specific 2-hydroxyacid dehydrogenase family.</text>
</comment>
<dbReference type="SUPFAM" id="SSF52283">
    <property type="entry name" value="Formate/glycerate dehydrogenase catalytic domain-like"/>
    <property type="match status" value="1"/>
</dbReference>
<keyword evidence="6" id="KW-1185">Reference proteome</keyword>
<dbReference type="InterPro" id="IPR006139">
    <property type="entry name" value="D-isomer_2_OHA_DH_cat_dom"/>
</dbReference>
<dbReference type="PANTHER" id="PTHR10996">
    <property type="entry name" value="2-HYDROXYACID DEHYDROGENASE-RELATED"/>
    <property type="match status" value="1"/>
</dbReference>
<evidence type="ECO:0000259" key="4">
    <source>
        <dbReference type="Pfam" id="PF02826"/>
    </source>
</evidence>
<name>A0ABQ9IQS0_9CUCU</name>
<evidence type="ECO:0000256" key="1">
    <source>
        <dbReference type="ARBA" id="ARBA00023002"/>
    </source>
</evidence>
<accession>A0ABQ9IQS0</accession>
<dbReference type="InterPro" id="IPR006140">
    <property type="entry name" value="D-isomer_DH_NAD-bd"/>
</dbReference>
<comment type="caution">
    <text evidence="5">The sequence shown here is derived from an EMBL/GenBank/DDBJ whole genome shotgun (WGS) entry which is preliminary data.</text>
</comment>
<reference evidence="5" key="1">
    <citation type="journal article" date="2023" name="Insect Mol. Biol.">
        <title>Genome sequencing provides insights into the evolution of gene families encoding plant cell wall-degrading enzymes in longhorned beetles.</title>
        <authorList>
            <person name="Shin N.R."/>
            <person name="Okamura Y."/>
            <person name="Kirsch R."/>
            <person name="Pauchet Y."/>
        </authorList>
    </citation>
    <scope>NUCLEOTIDE SEQUENCE</scope>
    <source>
        <strain evidence="5">MMC_N1</strain>
    </source>
</reference>
<dbReference type="EMBL" id="JAPWTJ010003577">
    <property type="protein sequence ID" value="KAJ8954633.1"/>
    <property type="molecule type" value="Genomic_DNA"/>
</dbReference>
<evidence type="ECO:0000313" key="5">
    <source>
        <dbReference type="EMBL" id="KAJ8954633.1"/>
    </source>
</evidence>